<evidence type="ECO:0000313" key="5">
    <source>
        <dbReference type="EMBL" id="QHI68528.1"/>
    </source>
</evidence>
<dbReference type="PANTHER" id="PTHR43280">
    <property type="entry name" value="ARAC-FAMILY TRANSCRIPTIONAL REGULATOR"/>
    <property type="match status" value="1"/>
</dbReference>
<dbReference type="InterPro" id="IPR018060">
    <property type="entry name" value="HTH_AraC"/>
</dbReference>
<name>A0A6P1M8U3_9BACT</name>
<dbReference type="KEGG" id="taer:GT409_03350"/>
<evidence type="ECO:0000256" key="3">
    <source>
        <dbReference type="ARBA" id="ARBA00023163"/>
    </source>
</evidence>
<dbReference type="PROSITE" id="PS00041">
    <property type="entry name" value="HTH_ARAC_FAMILY_1"/>
    <property type="match status" value="1"/>
</dbReference>
<keyword evidence="6" id="KW-1185">Reference proteome</keyword>
<evidence type="ECO:0000313" key="6">
    <source>
        <dbReference type="Proteomes" id="UP000464954"/>
    </source>
</evidence>
<dbReference type="SMART" id="SM00342">
    <property type="entry name" value="HTH_ARAC"/>
    <property type="match status" value="1"/>
</dbReference>
<dbReference type="Proteomes" id="UP000464954">
    <property type="component" value="Chromosome"/>
</dbReference>
<evidence type="ECO:0000256" key="1">
    <source>
        <dbReference type="ARBA" id="ARBA00023015"/>
    </source>
</evidence>
<dbReference type="SUPFAM" id="SSF46689">
    <property type="entry name" value="Homeodomain-like"/>
    <property type="match status" value="2"/>
</dbReference>
<sequence>MNEVMSRLHRLFDIRITFFDVQEDEQRDFHIKPMSPFCRALRKQKSMDQKCKTCDRENLAEAKQLRDVHIYHCHAGLIEGIVPLYDRRNLYLGAIVFGQLRDPDTKANEDWSGAQKKHRLSLSPCPMEKARDIGHLLKLVSESMIDRELIRRQSNPWVATLDSYIEQHLHEKITTDDLARQIDKSESFITHHFPLEFGSTPRQHILKRRMEEAKLMLENGTSVQETAERLGFYDAFHFSKTFKRFWNKPPSTVGSN</sequence>
<dbReference type="Gene3D" id="1.10.10.60">
    <property type="entry name" value="Homeodomain-like"/>
    <property type="match status" value="1"/>
</dbReference>
<proteinExistence type="predicted"/>
<dbReference type="PROSITE" id="PS01124">
    <property type="entry name" value="HTH_ARAC_FAMILY_2"/>
    <property type="match status" value="1"/>
</dbReference>
<feature type="domain" description="HTH araC/xylS-type" evidence="4">
    <location>
        <begin position="159"/>
        <end position="256"/>
    </location>
</feature>
<dbReference type="InterPro" id="IPR018062">
    <property type="entry name" value="HTH_AraC-typ_CS"/>
</dbReference>
<dbReference type="GO" id="GO:0043565">
    <property type="term" value="F:sequence-specific DNA binding"/>
    <property type="evidence" value="ECO:0007669"/>
    <property type="project" value="InterPro"/>
</dbReference>
<keyword evidence="3" id="KW-0804">Transcription</keyword>
<keyword evidence="2" id="KW-0238">DNA-binding</keyword>
<protein>
    <submittedName>
        <fullName evidence="5">Helix-turn-helix domain-containing protein</fullName>
    </submittedName>
</protein>
<accession>A0A6P1M8U3</accession>
<dbReference type="GO" id="GO:0003700">
    <property type="term" value="F:DNA-binding transcription factor activity"/>
    <property type="evidence" value="ECO:0007669"/>
    <property type="project" value="InterPro"/>
</dbReference>
<dbReference type="InterPro" id="IPR009057">
    <property type="entry name" value="Homeodomain-like_sf"/>
</dbReference>
<dbReference type="InterPro" id="IPR018771">
    <property type="entry name" value="PocR_dom"/>
</dbReference>
<evidence type="ECO:0000256" key="2">
    <source>
        <dbReference type="ARBA" id="ARBA00023125"/>
    </source>
</evidence>
<dbReference type="AlphaFoldDB" id="A0A6P1M8U3"/>
<dbReference type="PANTHER" id="PTHR43280:SF2">
    <property type="entry name" value="HTH-TYPE TRANSCRIPTIONAL REGULATOR EXSA"/>
    <property type="match status" value="1"/>
</dbReference>
<dbReference type="Pfam" id="PF10114">
    <property type="entry name" value="PocR"/>
    <property type="match status" value="1"/>
</dbReference>
<evidence type="ECO:0000259" key="4">
    <source>
        <dbReference type="PROSITE" id="PS01124"/>
    </source>
</evidence>
<organism evidence="5 6">
    <name type="scientific">Tichowtungia aerotolerans</name>
    <dbReference type="NCBI Taxonomy" id="2697043"/>
    <lineage>
        <taxon>Bacteria</taxon>
        <taxon>Pseudomonadati</taxon>
        <taxon>Kiritimatiellota</taxon>
        <taxon>Tichowtungiia</taxon>
        <taxon>Tichowtungiales</taxon>
        <taxon>Tichowtungiaceae</taxon>
        <taxon>Tichowtungia</taxon>
    </lineage>
</organism>
<reference evidence="5 6" key="1">
    <citation type="submission" date="2020-01" db="EMBL/GenBank/DDBJ databases">
        <title>Ponticoccus aerotolerans gen. nov., sp. nov., an anaerobic bacterium and proposal of Ponticoccusceae fam. nov., Ponticoccusles ord. nov. and Ponticoccuse classis nov. in the phylum Kiritimatiellaeota.</title>
        <authorList>
            <person name="Zhou L.Y."/>
            <person name="Du Z.J."/>
        </authorList>
    </citation>
    <scope>NUCLEOTIDE SEQUENCE [LARGE SCALE GENOMIC DNA]</scope>
    <source>
        <strain evidence="5 6">S-5007</strain>
    </source>
</reference>
<dbReference type="EMBL" id="CP047593">
    <property type="protein sequence ID" value="QHI68528.1"/>
    <property type="molecule type" value="Genomic_DNA"/>
</dbReference>
<dbReference type="Pfam" id="PF12833">
    <property type="entry name" value="HTH_18"/>
    <property type="match status" value="1"/>
</dbReference>
<gene>
    <name evidence="5" type="ORF">GT409_03350</name>
</gene>
<keyword evidence="1" id="KW-0805">Transcription regulation</keyword>